<proteinExistence type="predicted"/>
<dbReference type="InterPro" id="IPR011990">
    <property type="entry name" value="TPR-like_helical_dom_sf"/>
</dbReference>
<reference evidence="2 3" key="1">
    <citation type="journal article" date="2009" name="Proc. Natl. Acad. Sci. U.S.A.">
        <title>Biogeography of the Sulfolobus islandicus pan-genome.</title>
        <authorList>
            <person name="Reno M.L."/>
            <person name="Held N.L."/>
            <person name="Fields C.J."/>
            <person name="Burke P.V."/>
            <person name="Whitaker R.J."/>
        </authorList>
    </citation>
    <scope>NUCLEOTIDE SEQUENCE [LARGE SCALE GENOMIC DNA]</scope>
    <source>
        <strain evidence="2 3">M.16.27</strain>
    </source>
</reference>
<dbReference type="GeneID" id="7812309"/>
<evidence type="ECO:0000256" key="1">
    <source>
        <dbReference type="SAM" id="MobiDB-lite"/>
    </source>
</evidence>
<dbReference type="SMART" id="SM00028">
    <property type="entry name" value="TPR"/>
    <property type="match status" value="3"/>
</dbReference>
<organism evidence="2 3">
    <name type="scientific">Saccharolobus islandicus (strain M.16.27)</name>
    <name type="common">Sulfolobus islandicus</name>
    <dbReference type="NCBI Taxonomy" id="427318"/>
    <lineage>
        <taxon>Archaea</taxon>
        <taxon>Thermoproteota</taxon>
        <taxon>Thermoprotei</taxon>
        <taxon>Sulfolobales</taxon>
        <taxon>Sulfolobaceae</taxon>
        <taxon>Saccharolobus</taxon>
    </lineage>
</organism>
<dbReference type="Gene3D" id="1.25.40.10">
    <property type="entry name" value="Tetratricopeptide repeat domain"/>
    <property type="match status" value="1"/>
</dbReference>
<evidence type="ECO:0000313" key="2">
    <source>
        <dbReference type="EMBL" id="ACP54417.1"/>
    </source>
</evidence>
<sequence>MSVNNVDYTQLQNEINSLIANKEYDKAIELARKYNLPQQVINQIEAIKLIRESMKLAQEYKIEEALSKLEKASQLYPTFNYSKFYAYIEFKKYEKLMNDYLQKQDYINALTDVSYMLLIAKQFPDTFSVQDVEKLKRKIELFVEANRYIQFADINILNNQFDKAYENINTALRLLNEAGEGDQPVLRNLLTALSYLKNIPPQPKAPESNSINDAYKYVVDLYNYFDTASKYFSIASQYYPDFSKFAQLYAKNRDVTGQLVNVMKLAVNAVQIVNQNPQQSLKYLNEAEQQLNNINTSGTILTPLYNSIKENIQYLKKRFQDYAKVKELVTEAQSYASQGKYADAVNLLKEAQQISDENNLGINLRNYINGFSILANLKQPPQGFQIKNLNDLVNYLNALSNVLQNNINLLQKAQQYLNNINVQQYENDLNTINVLKTAIIGVQNALNSIPQTSDLNAILQTKNNVLNTIENAISVVKNLENNQDLSQFVQEIESVLDSIYNNMTIYYSAVQDAFDAESFINSANNYLSQKIVTNDPVQYYSSLIKNYSNAIYDLDKAIKYAVRANQEFQQLSIKSPFDIDKLNSTKDELTQFVEAFNLVLNAYEGILSIKLSGNSFTDYYRYYSELANTNQYYLNELENSNFSFKSVQDFMNSIVNSFKNQQTAYNFLANAFNEIMNVASQTTDPHEIAIAFKNASNMLLHANVSDQNLKNVLDSLAEQFNISYYYYYYLSQAELYGTYAKGSRDITTQIYYLEKEEQALQTARQFLVQLGGSPAQIDSVIKNVQTSINILQNIENYSPQLKTAIAEGNYLQALVLYGQMLKNQGVNIQNVINAVAENNYGYALDEVLNNSELQQTQKQFLAQLVSVLAVNYYSQLTQYELSQAHLTAKNWMSAIEQTFNYYQQVQPILNHLENAINYTKTALQFAQYISQSTEENIYSLYNYLQSQYNALYEQAQKAKSNPVINVLEGFANVFNTGLNNMLNYVNNFIYQRLGKNTFTEILSGIVDGAIFVLISLIPVVGEAFDVLATSSFLLQTGFDLLAGSASFKETVNGLKSMITNPQNLAMISTIVVSALAKHFVDIENVTADNLKLQDIKASINDAVKDIDISKIKYDIKTLASFKDVTNLVREVKPEELDKINSKLVNLEAESINLTKTEQIEGGVIQQNISVLKNAVLKAVDVNSDIRNIDIRANADLEALVKGEENIELKISPELKEGILPRFNEKTGQVELNVVNENEALKSLKLGNINELLNTVKNSVELQLLDDIMKKLASENNNAISISPDEEIVFDNGKYYDVTLKDGKPVNFKEIDQTTASAKIASLVDKIYDKFFSENSELINNLMKRMNNINEISYELSNDLKKNADSLIVRNENLTLKNELGQVSLKSSTELSKNLSQIKTVNELKSSSVVPLNVLPNKEALLTPDDVDTLLSSENEFSKIFKPLINDHPEVKTILENLAKKGELTNNLTDLEQIANNIKTFYDSLSKEIDNIKSTIERNDLFNGVNVDNVIRKMISDYIRSHPDAVVKGEVPNISVFDVLRELPNVDKARIVMNYLEKYKDVDVSRFNDIMNKLNSLPKDVRDYILSDALKEIITGNEADFNRVLSIIDQDIDRFSGKTANISNMNNINVNEVTANVQQTTTEANINNMNNTTQQVLEQSASSKVSLTLKLEDILRSIDDKWDTYSEEEKSAILDYIDNILKEKKELSIEDIKQILEDRAKEIREVADEIDSVYKTSPIAFSLLRDIQNEVPPQKFVQILNFAENLTQKYGEVTAVSFLTILNTIPREKLNDVVFIKQNQIKNINDFINTVSDYIKLIQNGKQLSKFDLIKLKLLMSMFNTSNIETAYKTALAIEDALNQLKLNLKDIALLLIIPMESENIEIYPIVSQNVSKITPPTSFNVNVSPVTANVNLVNVPPVAISGLTTLQLLLNNNFPPPSPPQVNVPPQNNNNTQNNQLEETKNKNTTKAYSYRQILAL</sequence>
<dbReference type="HOGENOM" id="CLU_234315_0_0_2"/>
<accession>C3N207</accession>
<feature type="compositionally biased region" description="Low complexity" evidence="1">
    <location>
        <begin position="1944"/>
        <end position="1957"/>
    </location>
</feature>
<protein>
    <submittedName>
        <fullName evidence="2">Tetratricopeptide TPR_2 repeat protein</fullName>
    </submittedName>
</protein>
<feature type="region of interest" description="Disordered" evidence="1">
    <location>
        <begin position="1934"/>
        <end position="1965"/>
    </location>
</feature>
<dbReference type="EMBL" id="CP001401">
    <property type="protein sequence ID" value="ACP54417.1"/>
    <property type="molecule type" value="Genomic_DNA"/>
</dbReference>
<evidence type="ECO:0000313" key="3">
    <source>
        <dbReference type="Proteomes" id="UP000002307"/>
    </source>
</evidence>
<dbReference type="Proteomes" id="UP000002307">
    <property type="component" value="Chromosome"/>
</dbReference>
<dbReference type="InterPro" id="IPR019734">
    <property type="entry name" value="TPR_rpt"/>
</dbReference>
<dbReference type="KEGG" id="sim:M1627_0402"/>
<gene>
    <name evidence="2" type="ordered locus">M1627_0402</name>
</gene>
<dbReference type="RefSeq" id="WP_012718404.1">
    <property type="nucleotide sequence ID" value="NC_012632.1"/>
</dbReference>
<name>C3N207_SACI3</name>
<feature type="compositionally biased region" description="Pro residues" evidence="1">
    <location>
        <begin position="1934"/>
        <end position="1943"/>
    </location>
</feature>